<feature type="domain" description="DUF4132" evidence="2">
    <location>
        <begin position="270"/>
        <end position="401"/>
    </location>
</feature>
<organism evidence="3 4">
    <name type="scientific">Streptomyces glaucosporus</name>
    <dbReference type="NCBI Taxonomy" id="284044"/>
    <lineage>
        <taxon>Bacteria</taxon>
        <taxon>Bacillati</taxon>
        <taxon>Actinomycetota</taxon>
        <taxon>Actinomycetes</taxon>
        <taxon>Kitasatosporales</taxon>
        <taxon>Streptomycetaceae</taxon>
        <taxon>Streptomyces</taxon>
    </lineage>
</organism>
<evidence type="ECO:0000313" key="3">
    <source>
        <dbReference type="EMBL" id="GAA2415898.1"/>
    </source>
</evidence>
<evidence type="ECO:0000256" key="1">
    <source>
        <dbReference type="SAM" id="MobiDB-lite"/>
    </source>
</evidence>
<gene>
    <name evidence="3" type="ORF">GCM10010420_52540</name>
</gene>
<accession>A0ABN3IWH2</accession>
<protein>
    <recommendedName>
        <fullName evidence="2">DUF4132 domain-containing protein</fullName>
    </recommendedName>
</protein>
<sequence length="406" mass="44657">MTDGTISLPGDAVKPVDNWAGALRRRLEGAPPRVVELVTHLASLDTARPKQTWKRRTLGLLEDRDARAAVYDGVRLLTRCGPGRVPVYSASWDDRGLVGHPNLGVARGFLWAATLTGDTTVLADLAAVGRRIGGNLPEFSPCDQLMDALIHALAEWTDPAALETLWALHRDLLPGRPHDRLYARLLPKAADRLGIPPERQAERTVPAHGLRADGSVAFGGRFGRGVHWLLATFSALVTVEDAHTVSLVYADREVEKRTVHPFAAPHGFKKRHHPESVEWMRRYAGRVLAAVHGERERLRRLAGEDRDWTFEEWAHLYRDHPVTGVVSRGLVWEFRDTGGGRETARPTAPGGALTTADGRTPPAPDGKTLVRLWRAEGAPPDEVRAWREHFAGAGVRPSFGQGLEAL</sequence>
<dbReference type="Proteomes" id="UP001500058">
    <property type="component" value="Unassembled WGS sequence"/>
</dbReference>
<feature type="region of interest" description="Disordered" evidence="1">
    <location>
        <begin position="337"/>
        <end position="365"/>
    </location>
</feature>
<dbReference type="InterPro" id="IPR025406">
    <property type="entry name" value="DUF4132"/>
</dbReference>
<dbReference type="EMBL" id="BAAATJ010000035">
    <property type="protein sequence ID" value="GAA2415898.1"/>
    <property type="molecule type" value="Genomic_DNA"/>
</dbReference>
<dbReference type="Pfam" id="PF13569">
    <property type="entry name" value="DUF4132"/>
    <property type="match status" value="1"/>
</dbReference>
<proteinExistence type="predicted"/>
<reference evidence="3 4" key="1">
    <citation type="journal article" date="2019" name="Int. J. Syst. Evol. Microbiol.">
        <title>The Global Catalogue of Microorganisms (GCM) 10K type strain sequencing project: providing services to taxonomists for standard genome sequencing and annotation.</title>
        <authorList>
            <consortium name="The Broad Institute Genomics Platform"/>
            <consortium name="The Broad Institute Genome Sequencing Center for Infectious Disease"/>
            <person name="Wu L."/>
            <person name="Ma J."/>
        </authorList>
    </citation>
    <scope>NUCLEOTIDE SEQUENCE [LARGE SCALE GENOMIC DNA]</scope>
    <source>
        <strain evidence="3 4">JCM 6921</strain>
    </source>
</reference>
<dbReference type="RefSeq" id="WP_344633617.1">
    <property type="nucleotide sequence ID" value="NZ_BAAATJ010000035.1"/>
</dbReference>
<evidence type="ECO:0000313" key="4">
    <source>
        <dbReference type="Proteomes" id="UP001500058"/>
    </source>
</evidence>
<name>A0ABN3IWH2_9ACTN</name>
<comment type="caution">
    <text evidence="3">The sequence shown here is derived from an EMBL/GenBank/DDBJ whole genome shotgun (WGS) entry which is preliminary data.</text>
</comment>
<evidence type="ECO:0000259" key="2">
    <source>
        <dbReference type="Pfam" id="PF13569"/>
    </source>
</evidence>
<keyword evidence="4" id="KW-1185">Reference proteome</keyword>